<protein>
    <submittedName>
        <fullName evidence="1">5-carboxymethyl-2-hydroxymuconate isomerase</fullName>
    </submittedName>
</protein>
<accession>A0A225LYZ2</accession>
<dbReference type="InterPro" id="IPR014347">
    <property type="entry name" value="Tautomerase/MIF_sf"/>
</dbReference>
<dbReference type="GO" id="GO:0008704">
    <property type="term" value="F:5-carboxymethyl-2-hydroxymuconate delta-isomerase activity"/>
    <property type="evidence" value="ECO:0007669"/>
    <property type="project" value="InterPro"/>
</dbReference>
<dbReference type="RefSeq" id="WP_088605912.1">
    <property type="nucleotide sequence ID" value="NZ_NJIH01000019.1"/>
</dbReference>
<dbReference type="EMBL" id="NJIH01000019">
    <property type="protein sequence ID" value="OWT53732.1"/>
    <property type="molecule type" value="Genomic_DNA"/>
</dbReference>
<dbReference type="OrthoDB" id="9805307at2"/>
<gene>
    <name evidence="1" type="ORF">CEY11_23715</name>
</gene>
<dbReference type="AlphaFoldDB" id="A0A225LYZ2"/>
<keyword evidence="2" id="KW-1185">Reference proteome</keyword>
<sequence>MPHLTLEVSGNLAHVVDPMLAAVTDACQQSGHFDQAVIMSRAVIQDRYCVRQQGMSAFANLCLRIRPGRNDEARAQVAQRLAHAVHRVMLDHGVATPTCITCEIQEIDVRSRALIYAGEG</sequence>
<name>A0A225LYZ2_9BURK</name>
<dbReference type="Proteomes" id="UP000214603">
    <property type="component" value="Unassembled WGS sequence"/>
</dbReference>
<dbReference type="Gene3D" id="3.30.429.10">
    <property type="entry name" value="Macrophage Migration Inhibitory Factor"/>
    <property type="match status" value="1"/>
</dbReference>
<evidence type="ECO:0000313" key="1">
    <source>
        <dbReference type="EMBL" id="OWT53732.1"/>
    </source>
</evidence>
<dbReference type="PANTHER" id="PTHR37950">
    <property type="entry name" value="4-HYDROXYPHENYLACETATE CATABOLISM PROTEIN"/>
    <property type="match status" value="1"/>
</dbReference>
<organism evidence="1 2">
    <name type="scientific">Candidimonas nitroreducens</name>
    <dbReference type="NCBI Taxonomy" id="683354"/>
    <lineage>
        <taxon>Bacteria</taxon>
        <taxon>Pseudomonadati</taxon>
        <taxon>Pseudomonadota</taxon>
        <taxon>Betaproteobacteria</taxon>
        <taxon>Burkholderiales</taxon>
        <taxon>Alcaligenaceae</taxon>
        <taxon>Candidimonas</taxon>
    </lineage>
</organism>
<proteinExistence type="predicted"/>
<dbReference type="InterPro" id="IPR004220">
    <property type="entry name" value="5-COMe_2-OHmuconate_Isoase"/>
</dbReference>
<evidence type="ECO:0000313" key="2">
    <source>
        <dbReference type="Proteomes" id="UP000214603"/>
    </source>
</evidence>
<dbReference type="PANTHER" id="PTHR37950:SF1">
    <property type="entry name" value="4-HYDROXYPHENYLACETATE CATABOLISM PROTEIN"/>
    <property type="match status" value="1"/>
</dbReference>
<dbReference type="SUPFAM" id="SSF55331">
    <property type="entry name" value="Tautomerase/MIF"/>
    <property type="match status" value="1"/>
</dbReference>
<keyword evidence="1" id="KW-0413">Isomerase</keyword>
<dbReference type="Pfam" id="PF02962">
    <property type="entry name" value="CHMI"/>
    <property type="match status" value="1"/>
</dbReference>
<comment type="caution">
    <text evidence="1">The sequence shown here is derived from an EMBL/GenBank/DDBJ whole genome shotgun (WGS) entry which is preliminary data.</text>
</comment>
<reference evidence="2" key="1">
    <citation type="submission" date="2017-06" db="EMBL/GenBank/DDBJ databases">
        <title>Herbaspirillum phytohormonus sp. nov., isolated from the root nodule of Robinia pseudoacacia in lead-zinc mine.</title>
        <authorList>
            <person name="Fan M."/>
            <person name="Lin Y."/>
        </authorList>
    </citation>
    <scope>NUCLEOTIDE SEQUENCE [LARGE SCALE GENOMIC DNA]</scope>
    <source>
        <strain evidence="2">SC-089</strain>
    </source>
</reference>